<dbReference type="PANTHER" id="PTHR43642">
    <property type="entry name" value="HYBRID SIGNAL TRANSDUCTION HISTIDINE KINASE G"/>
    <property type="match status" value="1"/>
</dbReference>
<protein>
    <submittedName>
        <fullName evidence="1">Uncharacterized protein</fullName>
    </submittedName>
</protein>
<proteinExistence type="predicted"/>
<evidence type="ECO:0000313" key="1">
    <source>
        <dbReference type="EMBL" id="CAD9354091.1"/>
    </source>
</evidence>
<dbReference type="AlphaFoldDB" id="A0A7S2A1I0"/>
<dbReference type="InterPro" id="IPR053159">
    <property type="entry name" value="Hybrid_Histidine_Kinase"/>
</dbReference>
<name>A0A7S2A1I0_9STRA</name>
<gene>
    <name evidence="1" type="ORF">DBRI1063_LOCUS23306</name>
</gene>
<reference evidence="1" key="1">
    <citation type="submission" date="2021-01" db="EMBL/GenBank/DDBJ databases">
        <authorList>
            <person name="Corre E."/>
            <person name="Pelletier E."/>
            <person name="Niang G."/>
            <person name="Scheremetjew M."/>
            <person name="Finn R."/>
            <person name="Kale V."/>
            <person name="Holt S."/>
            <person name="Cochrane G."/>
            <person name="Meng A."/>
            <person name="Brown T."/>
            <person name="Cohen L."/>
        </authorList>
    </citation>
    <scope>NUCLEOTIDE SEQUENCE</scope>
    <source>
        <strain evidence="1">Pop2</strain>
    </source>
</reference>
<accession>A0A7S2A1I0</accession>
<organism evidence="1">
    <name type="scientific">Ditylum brightwellii</name>
    <dbReference type="NCBI Taxonomy" id="49249"/>
    <lineage>
        <taxon>Eukaryota</taxon>
        <taxon>Sar</taxon>
        <taxon>Stramenopiles</taxon>
        <taxon>Ochrophyta</taxon>
        <taxon>Bacillariophyta</taxon>
        <taxon>Mediophyceae</taxon>
        <taxon>Lithodesmiophycidae</taxon>
        <taxon>Lithodesmiales</taxon>
        <taxon>Lithodesmiaceae</taxon>
        <taxon>Ditylum</taxon>
    </lineage>
</organism>
<dbReference type="PANTHER" id="PTHR43642:SF1">
    <property type="entry name" value="HYBRID SIGNAL TRANSDUCTION HISTIDINE KINASE G"/>
    <property type="match status" value="1"/>
</dbReference>
<sequence length="204" mass="23449">MYEKEVVFTPFSRSHFIIAKTFASSLFGRYELGAHLVLEKGDQQFLMMKGGIMYAPLFWFHRCLCMFAMARSNKSKERKYMAQAKRIHTELTNSLKNKNPNVLHYVSLLNAEKAALNQKKYQEDDVRKLYNDAITMSARGGYVHDAALAQERFADYLLNIAGDLQEARYHIEGAIQRYTNWGAMGVVEHLHNKYHDVLAGSSTN</sequence>
<dbReference type="EMBL" id="HBGN01036338">
    <property type="protein sequence ID" value="CAD9354091.1"/>
    <property type="molecule type" value="Transcribed_RNA"/>
</dbReference>